<evidence type="ECO:0000313" key="1">
    <source>
        <dbReference type="EMBL" id="JAE09943.1"/>
    </source>
</evidence>
<proteinExistence type="predicted"/>
<sequence length="26" mass="2773">MLSSFFIQLSDILGAVLIFPSSCLGN</sequence>
<protein>
    <submittedName>
        <fullName evidence="1">Uncharacterized protein</fullName>
    </submittedName>
</protein>
<accession>A0A0A9FNS2</accession>
<reference evidence="1" key="2">
    <citation type="journal article" date="2015" name="Data Brief">
        <title>Shoot transcriptome of the giant reed, Arundo donax.</title>
        <authorList>
            <person name="Barrero R.A."/>
            <person name="Guerrero F.D."/>
            <person name="Moolhuijzen P."/>
            <person name="Goolsby J.A."/>
            <person name="Tidwell J."/>
            <person name="Bellgard S.E."/>
            <person name="Bellgard M.I."/>
        </authorList>
    </citation>
    <scope>NUCLEOTIDE SEQUENCE</scope>
    <source>
        <tissue evidence="1">Shoot tissue taken approximately 20 cm above the soil surface</tissue>
    </source>
</reference>
<name>A0A0A9FNS2_ARUDO</name>
<reference evidence="1" key="1">
    <citation type="submission" date="2014-09" db="EMBL/GenBank/DDBJ databases">
        <authorList>
            <person name="Magalhaes I.L.F."/>
            <person name="Oliveira U."/>
            <person name="Santos F.R."/>
            <person name="Vidigal T.H.D.A."/>
            <person name="Brescovit A.D."/>
            <person name="Santos A.J."/>
        </authorList>
    </citation>
    <scope>NUCLEOTIDE SEQUENCE</scope>
    <source>
        <tissue evidence="1">Shoot tissue taken approximately 20 cm above the soil surface</tissue>
    </source>
</reference>
<organism evidence="1">
    <name type="scientific">Arundo donax</name>
    <name type="common">Giant reed</name>
    <name type="synonym">Donax arundinaceus</name>
    <dbReference type="NCBI Taxonomy" id="35708"/>
    <lineage>
        <taxon>Eukaryota</taxon>
        <taxon>Viridiplantae</taxon>
        <taxon>Streptophyta</taxon>
        <taxon>Embryophyta</taxon>
        <taxon>Tracheophyta</taxon>
        <taxon>Spermatophyta</taxon>
        <taxon>Magnoliopsida</taxon>
        <taxon>Liliopsida</taxon>
        <taxon>Poales</taxon>
        <taxon>Poaceae</taxon>
        <taxon>PACMAD clade</taxon>
        <taxon>Arundinoideae</taxon>
        <taxon>Arundineae</taxon>
        <taxon>Arundo</taxon>
    </lineage>
</organism>
<dbReference type="AlphaFoldDB" id="A0A0A9FNS2"/>
<dbReference type="EMBL" id="GBRH01187953">
    <property type="protein sequence ID" value="JAE09943.1"/>
    <property type="molecule type" value="Transcribed_RNA"/>
</dbReference>